<dbReference type="EMBL" id="GL833120">
    <property type="protein sequence ID" value="EGB13002.1"/>
    <property type="molecule type" value="Genomic_DNA"/>
</dbReference>
<reference evidence="2 3" key="1">
    <citation type="journal article" date="2011" name="Proc. Natl. Acad. Sci. U.S.A.">
        <title>Niche of harmful alga Aureococcus anophagefferens revealed through ecogenomics.</title>
        <authorList>
            <person name="Gobler C.J."/>
            <person name="Berry D.L."/>
            <person name="Dyhrman S.T."/>
            <person name="Wilhelm S.W."/>
            <person name="Salamov A."/>
            <person name="Lobanov A.V."/>
            <person name="Zhang Y."/>
            <person name="Collier J.L."/>
            <person name="Wurch L.L."/>
            <person name="Kustka A.B."/>
            <person name="Dill B.D."/>
            <person name="Shah M."/>
            <person name="VerBerkmoes N.C."/>
            <person name="Kuo A."/>
            <person name="Terry A."/>
            <person name="Pangilinan J."/>
            <person name="Lindquist E.A."/>
            <person name="Lucas S."/>
            <person name="Paulsen I.T."/>
            <person name="Hattenrath-Lehmann T.K."/>
            <person name="Talmage S.C."/>
            <person name="Walker E.A."/>
            <person name="Koch F."/>
            <person name="Burson A.M."/>
            <person name="Marcoval M.A."/>
            <person name="Tang Y.Z."/>
            <person name="Lecleir G.R."/>
            <person name="Coyne K.J."/>
            <person name="Berg G.M."/>
            <person name="Bertrand E.M."/>
            <person name="Saito M.A."/>
            <person name="Gladyshev V.N."/>
            <person name="Grigoriev I.V."/>
        </authorList>
    </citation>
    <scope>NUCLEOTIDE SEQUENCE [LARGE SCALE GENOMIC DNA]</scope>
    <source>
        <strain evidence="3">CCMP 1984</strain>
    </source>
</reference>
<dbReference type="InParanoid" id="F0XW99"/>
<feature type="region of interest" description="Disordered" evidence="1">
    <location>
        <begin position="264"/>
        <end position="291"/>
    </location>
</feature>
<keyword evidence="3" id="KW-1185">Reference proteome</keyword>
<sequence>MINLVHSEYELPHDDMVKFEKRMFDAAFDWLLARADLPFLDETDQRHVIHCLLVLLMRSMHKRKSAVGALTELETHKLVLDVFVKGTIDIFQDPAQRHALVERIEFYVSSVPFFPTPLLEHLIVWWCEKATAVVTPVLVETYNEHLCRVDIYAEVALCSAEQLPNLDDKPFTALLRENLTRAFTRPKKHGRDRNVSLVTLALSLLPEKTARTYALLFVDSFLESLKTDKLEQIMYNIVLNDVLQQGLINQPLFISKCYDKDKRDDDAASNGGRSSVFQGRDGPAKHHHRHR</sequence>
<dbReference type="AlphaFoldDB" id="F0XW99"/>
<gene>
    <name evidence="2" type="ORF">AURANDRAFT_60768</name>
</gene>
<name>F0XW99_AURAN</name>
<organism evidence="3">
    <name type="scientific">Aureococcus anophagefferens</name>
    <name type="common">Harmful bloom alga</name>
    <dbReference type="NCBI Taxonomy" id="44056"/>
    <lineage>
        <taxon>Eukaryota</taxon>
        <taxon>Sar</taxon>
        <taxon>Stramenopiles</taxon>
        <taxon>Ochrophyta</taxon>
        <taxon>Pelagophyceae</taxon>
        <taxon>Pelagomonadales</taxon>
        <taxon>Pelagomonadaceae</taxon>
        <taxon>Aureococcus</taxon>
    </lineage>
</organism>
<accession>F0XW99</accession>
<evidence type="ECO:0000313" key="2">
    <source>
        <dbReference type="EMBL" id="EGB13002.1"/>
    </source>
</evidence>
<evidence type="ECO:0000256" key="1">
    <source>
        <dbReference type="SAM" id="MobiDB-lite"/>
    </source>
</evidence>
<dbReference type="KEGG" id="aaf:AURANDRAFT_60768"/>
<dbReference type="Proteomes" id="UP000002729">
    <property type="component" value="Unassembled WGS sequence"/>
</dbReference>
<protein>
    <submittedName>
        <fullName evidence="2">Uncharacterized protein</fullName>
    </submittedName>
</protein>
<dbReference type="RefSeq" id="XP_009032612.1">
    <property type="nucleotide sequence ID" value="XM_009034364.1"/>
</dbReference>
<dbReference type="GeneID" id="20223154"/>
<evidence type="ECO:0000313" key="3">
    <source>
        <dbReference type="Proteomes" id="UP000002729"/>
    </source>
</evidence>
<dbReference type="OrthoDB" id="10523535at2759"/>
<proteinExistence type="predicted"/>